<sequence>MRLLLKFNLIFLVVFVAGVLGAGKVSHDLLQSNAKQEVLNHARLTMEKAIAVRAYTNDQIRPLLETQMKYTFLPQTVPAYSATEVLATLSKTFPDYTYKEATLNPTNPRDRAVDWEADIVNRFRTQADQKEFIGERESGTGRALYIARPLRITNAACLACHSTVEAAPRTVIDKYGPANGFGWQMNEVIGAQVVSVPMTVPLARAEQTFRVFMTSLVAIFVAIGIVLNLMLYLLVIRPVSALAKVANRVSLGEADVPEFATGGRDEIGTLAKSFARMRNSLDQAIKMIDT</sequence>
<dbReference type="InterPro" id="IPR003660">
    <property type="entry name" value="HAMP_dom"/>
</dbReference>
<gene>
    <name evidence="3" type="ORF">WKW80_08180</name>
</gene>
<dbReference type="CDD" id="cd06225">
    <property type="entry name" value="HAMP"/>
    <property type="match status" value="1"/>
</dbReference>
<organism evidence="3 4">
    <name type="scientific">Variovorax humicola</name>
    <dbReference type="NCBI Taxonomy" id="1769758"/>
    <lineage>
        <taxon>Bacteria</taxon>
        <taxon>Pseudomonadati</taxon>
        <taxon>Pseudomonadota</taxon>
        <taxon>Betaproteobacteria</taxon>
        <taxon>Burkholderiales</taxon>
        <taxon>Comamonadaceae</taxon>
        <taxon>Variovorax</taxon>
    </lineage>
</organism>
<dbReference type="Proteomes" id="UP001363010">
    <property type="component" value="Unassembled WGS sequence"/>
</dbReference>
<keyword evidence="1" id="KW-0812">Transmembrane</keyword>
<dbReference type="PROSITE" id="PS50885">
    <property type="entry name" value="HAMP"/>
    <property type="match status" value="1"/>
</dbReference>
<dbReference type="RefSeq" id="WP_340363059.1">
    <property type="nucleotide sequence ID" value="NZ_JBBKZV010000003.1"/>
</dbReference>
<protein>
    <submittedName>
        <fullName evidence="3">DUF3365 domain-containing protein</fullName>
    </submittedName>
</protein>
<evidence type="ECO:0000313" key="4">
    <source>
        <dbReference type="Proteomes" id="UP001363010"/>
    </source>
</evidence>
<dbReference type="SMART" id="SM00304">
    <property type="entry name" value="HAMP"/>
    <property type="match status" value="1"/>
</dbReference>
<reference evidence="3 4" key="1">
    <citation type="submission" date="2024-03" db="EMBL/GenBank/DDBJ databases">
        <title>Novel species of the genus Variovorax.</title>
        <authorList>
            <person name="Liu Q."/>
            <person name="Xin Y.-H."/>
        </authorList>
    </citation>
    <scope>NUCLEOTIDE SEQUENCE [LARGE SCALE GENOMIC DNA]</scope>
    <source>
        <strain evidence="3 4">KACC 18501</strain>
    </source>
</reference>
<dbReference type="EMBL" id="JBBKZV010000003">
    <property type="protein sequence ID" value="MEJ8822014.1"/>
    <property type="molecule type" value="Genomic_DNA"/>
</dbReference>
<evidence type="ECO:0000256" key="1">
    <source>
        <dbReference type="SAM" id="Phobius"/>
    </source>
</evidence>
<accession>A0ABU8VW34</accession>
<keyword evidence="4" id="KW-1185">Reference proteome</keyword>
<proteinExistence type="predicted"/>
<dbReference type="Pfam" id="PF00672">
    <property type="entry name" value="HAMP"/>
    <property type="match status" value="1"/>
</dbReference>
<evidence type="ECO:0000313" key="3">
    <source>
        <dbReference type="EMBL" id="MEJ8822014.1"/>
    </source>
</evidence>
<dbReference type="SUPFAM" id="SSF158472">
    <property type="entry name" value="HAMP domain-like"/>
    <property type="match status" value="1"/>
</dbReference>
<feature type="transmembrane region" description="Helical" evidence="1">
    <location>
        <begin position="211"/>
        <end position="235"/>
    </location>
</feature>
<name>A0ABU8VW34_9BURK</name>
<dbReference type="Pfam" id="PF11845">
    <property type="entry name" value="Tll0287-like"/>
    <property type="match status" value="1"/>
</dbReference>
<keyword evidence="1" id="KW-0472">Membrane</keyword>
<comment type="caution">
    <text evidence="3">The sequence shown here is derived from an EMBL/GenBank/DDBJ whole genome shotgun (WGS) entry which is preliminary data.</text>
</comment>
<keyword evidence="1" id="KW-1133">Transmembrane helix</keyword>
<dbReference type="Gene3D" id="6.10.340.10">
    <property type="match status" value="1"/>
</dbReference>
<evidence type="ECO:0000259" key="2">
    <source>
        <dbReference type="PROSITE" id="PS50885"/>
    </source>
</evidence>
<dbReference type="InterPro" id="IPR021796">
    <property type="entry name" value="Tll0287-like_dom"/>
</dbReference>
<feature type="domain" description="HAMP" evidence="2">
    <location>
        <begin position="233"/>
        <end position="286"/>
    </location>
</feature>